<dbReference type="RefSeq" id="WP_075972784.1">
    <property type="nucleotide sequence ID" value="NZ_MKQR01000002.1"/>
</dbReference>
<reference evidence="1 2" key="1">
    <citation type="submission" date="2016-10" db="EMBL/GenBank/DDBJ databases">
        <title>The Draft Genome Sequence of Actinokineospora bangkokensis 44EHWT reveals the biosynthetic pathway of antifungal compounds Thailandins with unusual extender unit butylmalonyl-CoA.</title>
        <authorList>
            <person name="Greule A."/>
            <person name="Intra B."/>
            <person name="Flemming S."/>
            <person name="Rommel M.G."/>
            <person name="Panbangred W."/>
            <person name="Bechthold A."/>
        </authorList>
    </citation>
    <scope>NUCLEOTIDE SEQUENCE [LARGE SCALE GENOMIC DNA]</scope>
    <source>
        <strain evidence="1 2">44EHW</strain>
    </source>
</reference>
<accession>A0A1Q9LTI6</accession>
<dbReference type="PROSITE" id="PS00383">
    <property type="entry name" value="TYR_PHOSPHATASE_1"/>
    <property type="match status" value="1"/>
</dbReference>
<gene>
    <name evidence="1" type="ORF">BJP25_06195</name>
</gene>
<dbReference type="GO" id="GO:0004721">
    <property type="term" value="F:phosphoprotein phosphatase activity"/>
    <property type="evidence" value="ECO:0007669"/>
    <property type="project" value="InterPro"/>
</dbReference>
<dbReference type="InterPro" id="IPR016130">
    <property type="entry name" value="Tyr_Pase_AS"/>
</dbReference>
<dbReference type="OrthoDB" id="1188001at2"/>
<sequence length="220" mass="23399">MEWVNARDLGGLPLVGGGVTASGVYFRSADPIGVALPGAGVRTVVDLRADHERGEPPEGVELVCVDFDDWPDEAFWAELRASGLFGTPLYYRPFLDAKGAQVAAVFRALAAAEPGVLFHCAIGRDRTGLVAILLLSLAGVEPQAIADDYARSTEELRPHFAAQGRDDHGPYIADLLAGRGTTTRQVVLDLLDGFDARAYLLAAGVPETDLDTLVNRLTSA</sequence>
<dbReference type="STRING" id="1193682.BJP25_06195"/>
<evidence type="ECO:0008006" key="3">
    <source>
        <dbReference type="Google" id="ProtNLM"/>
    </source>
</evidence>
<dbReference type="SUPFAM" id="SSF52799">
    <property type="entry name" value="(Phosphotyrosine protein) phosphatases II"/>
    <property type="match status" value="1"/>
</dbReference>
<protein>
    <recommendedName>
        <fullName evidence="3">Tyrosine specific protein phosphatases domain-containing protein</fullName>
    </recommendedName>
</protein>
<comment type="caution">
    <text evidence="1">The sequence shown here is derived from an EMBL/GenBank/DDBJ whole genome shotgun (WGS) entry which is preliminary data.</text>
</comment>
<dbReference type="EMBL" id="MKQR01000002">
    <property type="protein sequence ID" value="OLR95346.1"/>
    <property type="molecule type" value="Genomic_DNA"/>
</dbReference>
<name>A0A1Q9LTI6_9PSEU</name>
<dbReference type="InterPro" id="IPR029021">
    <property type="entry name" value="Prot-tyrosine_phosphatase-like"/>
</dbReference>
<dbReference type="AlphaFoldDB" id="A0A1Q9LTI6"/>
<dbReference type="Gene3D" id="3.90.190.10">
    <property type="entry name" value="Protein tyrosine phosphatase superfamily"/>
    <property type="match status" value="1"/>
</dbReference>
<dbReference type="Pfam" id="PF13350">
    <property type="entry name" value="Y_phosphatase3"/>
    <property type="match status" value="1"/>
</dbReference>
<proteinExistence type="predicted"/>
<evidence type="ECO:0000313" key="2">
    <source>
        <dbReference type="Proteomes" id="UP000186040"/>
    </source>
</evidence>
<dbReference type="Proteomes" id="UP000186040">
    <property type="component" value="Unassembled WGS sequence"/>
</dbReference>
<keyword evidence="2" id="KW-1185">Reference proteome</keyword>
<dbReference type="InterPro" id="IPR026893">
    <property type="entry name" value="Tyr/Ser_Pase_IphP-type"/>
</dbReference>
<evidence type="ECO:0000313" key="1">
    <source>
        <dbReference type="EMBL" id="OLR95346.1"/>
    </source>
</evidence>
<organism evidence="1 2">
    <name type="scientific">Actinokineospora bangkokensis</name>
    <dbReference type="NCBI Taxonomy" id="1193682"/>
    <lineage>
        <taxon>Bacteria</taxon>
        <taxon>Bacillati</taxon>
        <taxon>Actinomycetota</taxon>
        <taxon>Actinomycetes</taxon>
        <taxon>Pseudonocardiales</taxon>
        <taxon>Pseudonocardiaceae</taxon>
        <taxon>Actinokineospora</taxon>
    </lineage>
</organism>